<accession>A0A7J6LX34</accession>
<dbReference type="AlphaFoldDB" id="A0A7J6LX34"/>
<dbReference type="Proteomes" id="UP000591131">
    <property type="component" value="Unassembled WGS sequence"/>
</dbReference>
<evidence type="ECO:0000313" key="5">
    <source>
        <dbReference type="Proteomes" id="UP000591131"/>
    </source>
</evidence>
<dbReference type="PROSITE" id="PS50848">
    <property type="entry name" value="START"/>
    <property type="match status" value="1"/>
</dbReference>
<evidence type="ECO:0000313" key="4">
    <source>
        <dbReference type="EMBL" id="KAF4663530.1"/>
    </source>
</evidence>
<evidence type="ECO:0000256" key="1">
    <source>
        <dbReference type="SAM" id="MobiDB-lite"/>
    </source>
</evidence>
<dbReference type="OrthoDB" id="435318at2759"/>
<feature type="transmembrane region" description="Helical" evidence="2">
    <location>
        <begin position="112"/>
        <end position="137"/>
    </location>
</feature>
<feature type="compositionally biased region" description="Basic and acidic residues" evidence="1">
    <location>
        <begin position="49"/>
        <end position="59"/>
    </location>
</feature>
<protein>
    <recommendedName>
        <fullName evidence="3">START domain-containing protein</fullName>
    </recommendedName>
</protein>
<dbReference type="GO" id="GO:0008289">
    <property type="term" value="F:lipid binding"/>
    <property type="evidence" value="ECO:0007669"/>
    <property type="project" value="InterPro"/>
</dbReference>
<evidence type="ECO:0000259" key="3">
    <source>
        <dbReference type="PROSITE" id="PS50848"/>
    </source>
</evidence>
<dbReference type="SUPFAM" id="SSF55961">
    <property type="entry name" value="Bet v1-like"/>
    <property type="match status" value="1"/>
</dbReference>
<reference evidence="4 5" key="1">
    <citation type="submission" date="2020-04" db="EMBL/GenBank/DDBJ databases">
        <title>Perkinsus chesapeaki whole genome sequence.</title>
        <authorList>
            <person name="Bogema D.R."/>
        </authorList>
    </citation>
    <scope>NUCLEOTIDE SEQUENCE [LARGE SCALE GENOMIC DNA]</scope>
    <source>
        <strain evidence="4">ATCC PRA-425</strain>
    </source>
</reference>
<comment type="caution">
    <text evidence="4">The sequence shown here is derived from an EMBL/GenBank/DDBJ whole genome shotgun (WGS) entry which is preliminary data.</text>
</comment>
<organism evidence="4 5">
    <name type="scientific">Perkinsus chesapeaki</name>
    <name type="common">Clam parasite</name>
    <name type="synonym">Perkinsus andrewsi</name>
    <dbReference type="NCBI Taxonomy" id="330153"/>
    <lineage>
        <taxon>Eukaryota</taxon>
        <taxon>Sar</taxon>
        <taxon>Alveolata</taxon>
        <taxon>Perkinsozoa</taxon>
        <taxon>Perkinsea</taxon>
        <taxon>Perkinsida</taxon>
        <taxon>Perkinsidae</taxon>
        <taxon>Perkinsus</taxon>
    </lineage>
</organism>
<dbReference type="Gene3D" id="3.30.530.20">
    <property type="match status" value="1"/>
</dbReference>
<dbReference type="EMBL" id="JAAPAO010000314">
    <property type="protein sequence ID" value="KAF4663530.1"/>
    <property type="molecule type" value="Genomic_DNA"/>
</dbReference>
<feature type="domain" description="START" evidence="3">
    <location>
        <begin position="253"/>
        <end position="366"/>
    </location>
</feature>
<keyword evidence="2" id="KW-0812">Transmembrane</keyword>
<gene>
    <name evidence="4" type="ORF">FOL47_005705</name>
</gene>
<feature type="transmembrane region" description="Helical" evidence="2">
    <location>
        <begin position="67"/>
        <end position="92"/>
    </location>
</feature>
<keyword evidence="2" id="KW-1133">Transmembrane helix</keyword>
<proteinExistence type="predicted"/>
<name>A0A7J6LX34_PERCH</name>
<keyword evidence="5" id="KW-1185">Reference proteome</keyword>
<keyword evidence="2" id="KW-0472">Membrane</keyword>
<dbReference type="InterPro" id="IPR023393">
    <property type="entry name" value="START-like_dom_sf"/>
</dbReference>
<dbReference type="Pfam" id="PF01852">
    <property type="entry name" value="START"/>
    <property type="match status" value="1"/>
</dbReference>
<dbReference type="InterPro" id="IPR002913">
    <property type="entry name" value="START_lipid-bd_dom"/>
</dbReference>
<sequence length="366" mass="39898">MSVSDLGFASWCSATFASDDDQLEFGSANSRETTAPVAPQKPLKTVVKHGQEKTDEHAGPSRKAPNLLLQTTIISFIVVLASSLTSALLGRYWDAMFEAEFGLNSFIEVEVFVSGAPVLRIGVVWAFPLALALAFYWKAKPGAATTAKPATVQQSPAVGETGKVDYELPEGASLIKRIREVLALPDAREPGADPDGFSTVHTQTEPYYCYVEKRSVMVGDGNEVDAQWMSQWRITVHIKNHSASEVYNVMGGRNESEWNSQCTGSELITAAEQRLEDRGLELVRCTYAGVPLTISAREVLQFRTRRREGDRSLLAFTSTGTEVFDIPVKDGYTRAHQHLGGWLIEPLPGDSTGTILKVISCVDPGG</sequence>
<evidence type="ECO:0000256" key="2">
    <source>
        <dbReference type="SAM" id="Phobius"/>
    </source>
</evidence>
<feature type="region of interest" description="Disordered" evidence="1">
    <location>
        <begin position="30"/>
        <end position="62"/>
    </location>
</feature>